<evidence type="ECO:0000313" key="3">
    <source>
        <dbReference type="EMBL" id="KAK5643840.1"/>
    </source>
</evidence>
<reference evidence="3 4" key="1">
    <citation type="journal article" date="2024" name="Insects">
        <title>An Improved Chromosome-Level Genome Assembly of the Firefly Pyrocoelia pectoralis.</title>
        <authorList>
            <person name="Fu X."/>
            <person name="Meyer-Rochow V.B."/>
            <person name="Ballantyne L."/>
            <person name="Zhu X."/>
        </authorList>
    </citation>
    <scope>NUCLEOTIDE SEQUENCE [LARGE SCALE GENOMIC DNA]</scope>
    <source>
        <strain evidence="3">XCY_ONT2</strain>
    </source>
</reference>
<sequence length="2327" mass="265567">MEDPLKQLLLQSGLSYEDLLKKLEQYKNENVIKSNSNANVPSSDERKTSTISHENTIKNDSVINNNTIPNNEEGANSVSTEENKGVICVNVEILSDDEIEDIAFTTQCEKVPPSIPPVKEQKKISSDTDDILVKSVISPSVAGKNSKGIKILNHFKIEKIKKPKCSVRKSTNSNSLSEIQISNVNIVNTNCDINNTKSKISKRSSIISVPPTCDITKNDAYKSERKFFSAENKDLLPEKPFAEDLNGRKHDLSNKSDDKFNIKRRKYYEHEELNTIDILDDLRRIGGGKGFERISKNEATRHTNFVRDYVNYNETKQNIVDSLFDISCDNQHVVEKVIEFKNSGDLIEELNNLFDDVESNSRKILPCLDTFVKNNECDRIIANTKKLFLKTTDESVTNNNGTKATNNNTKLLDLLPRNSKNCNEIQMDKLASSKDCRQPDIIKVVDLAKEPVDSFSSHKKNMNALNPVKRLESKKFNTNRLNHITNVLLQKLQKNTPCATPNINEHDSDGVAFKIFNVVGGYQSPEHEHEEDQLRIPKINIATTKPDNSKENLHRSKRTLNIFSPIDKKPPEKVNLLKNPLDGTLKSLEYKDAIKPTKTNDVTKIKGWKKKKFSTETNLTDLISEHINSDNSNNEILQTSTEVTHPSLKSSRVDISNTSPHSAFTSDILDQYLSENSSLNISYELPKLDAEQTLKQTYIDIKFPTYPEQVRKPIIQQRRNGLKPKTVAEKRRMEEMKMNPVVSFLENIDTTQKKLCIRETLKIKKKLISQDVPFTRGSFRTAVKLTGTESVVLYDGKRLQVPSSKENRVIEDIIKPKSKSLSFAKLKQKPRLLQKNVSSRIFYNPKEWKDVQVRLPKIFLEVTPQIGKRIHPNVEHFVKFNNEILNADRVNFALSTLKTKDKPFTSQTFTFPIPYKNNRKTKIMKRRITSDVCDWPSLTCHEPDHMIDSSVKEVVNKLLDYCERLDEIKDIIPEVDTRLEEGKRNSFDVVDKIIKKTKTDTVAFSKTEKEMRRLNCKLLSIPTSDELSSKDPCKNEHCALGCICSNFSNLFQQSHCGRYQCMFQCTCDFKSQSKSNTFSQGIINRLQDEATRNLAKEEKEFTQTLIKTNNQLILVGDSERRKRKAKVPKRYTDFIESELLDNGVLTVEPEITLDVPKPKEDPVLLCGNIIIPPCSVKLVKYNFSEIIPYCMIHSLYKCYCRKQTSQNSLLSGKKSSPSMMPVKFKEKLPVKRKLTSNKPFEEQSNTSIVPHEEGSVTNSEQTKTKETAKKKTSVMPIKFKERVVPVEERLISNKLFEEQTNTSIVPSVAVAVTNSKQMKTKETVIKKRKPPYNNQHSSRTKGITTCLYTIRNKSSFHRENIERTTMELEKKLHAYISENEELILQESAGCPPRPSPSQDTIEVIESDKTEFNQEDVCIKKQNWNVEVSEKVTTIEITDPVMQEKQAIDFPTEDGNGVKELKLQRRNTKEKQRNRKQDLSKYEINRKYLEFLETYSLQTRMLPWTQLMSKYENGSYQLWYLLSNKKSLVTLTENRKRPSVMHFNLKVMPYQSMAYLHKYNNVVQYVISKKTPFGKSKDQILALVLETQEGIWKICGLCEKNQGNEDERFTASIIEFYEDVQNIMKYTVNEAQLNKPPSLKQKRNFMKFKRYFTSKLLVPDTSNNGTLNKEEKIRARLPHVQDFKWMVVPIGVVFSQLCFERCNFVIEYDDIIKAISIAENYSTTVVIKLQRLNSTYRHNKFGIYCDSNVPEKVFIGPYLKNENHDLKIMIFLNDSLIESKEFFNNSSFAKNTCLWYHQGSDDTIDDDDNDVELIQVPEPLIDLTCDSDNDEITQNLAPQSDLKSVENLNDVDEKLVEETNSTSQSEYYSPVGVPRYIITNIPELGYIPAYLHDKGLDVILCPVSKTPRRFSNWIVAVTLIRRVMVTKLNLVPSTFKLEVSIAEHVNKSKYKLLNKNFLNGYYIAGEFGVRYLGTVTSDEFKSFNISGPEKVRLLELRETKLLQIIAIQISKILTLKPSTKLTGANLLKFITDETFAEVKRLQKESDKYVEELRVLVDRKKTLITNCKTLVGSLPQSLRLEGEKLLDNVLEGSVHNLRKVNDKIINIVDEDDDNKTNGKDSSKGSETSVLGNRTESTTHKIINCSAIEPPFIIKDITRAAAVSPISPTPVHPKSLSGNFSAPNKKSTFVNLTIAKNPQVKRIVNTAKPFKHVLQTVPHLTKINIPRSPSNSLAPLNNTTQTTTTVSNTSFTLHTAKVKKSVLPTSTTLSVPVENRNVSSMATLTSAPRTVNYIALKNGNKVNYLKVRNNVAVVANANTPSLIKYPNSNR</sequence>
<organism evidence="3 4">
    <name type="scientific">Pyrocoelia pectoralis</name>
    <dbReference type="NCBI Taxonomy" id="417401"/>
    <lineage>
        <taxon>Eukaryota</taxon>
        <taxon>Metazoa</taxon>
        <taxon>Ecdysozoa</taxon>
        <taxon>Arthropoda</taxon>
        <taxon>Hexapoda</taxon>
        <taxon>Insecta</taxon>
        <taxon>Pterygota</taxon>
        <taxon>Neoptera</taxon>
        <taxon>Endopterygota</taxon>
        <taxon>Coleoptera</taxon>
        <taxon>Polyphaga</taxon>
        <taxon>Elateriformia</taxon>
        <taxon>Elateroidea</taxon>
        <taxon>Lampyridae</taxon>
        <taxon>Lampyrinae</taxon>
        <taxon>Pyrocoelia</taxon>
    </lineage>
</organism>
<dbReference type="Pfam" id="PF16059">
    <property type="entry name" value="MGA_dom"/>
    <property type="match status" value="1"/>
</dbReference>
<feature type="compositionally biased region" description="Basic and acidic residues" evidence="1">
    <location>
        <begin position="2112"/>
        <end position="2121"/>
    </location>
</feature>
<comment type="caution">
    <text evidence="3">The sequence shown here is derived from an EMBL/GenBank/DDBJ whole genome shotgun (WGS) entry which is preliminary data.</text>
</comment>
<dbReference type="EMBL" id="JAVRBK010000005">
    <property type="protein sequence ID" value="KAK5643840.1"/>
    <property type="molecule type" value="Genomic_DNA"/>
</dbReference>
<feature type="compositionally biased region" description="Polar residues" evidence="1">
    <location>
        <begin position="1236"/>
        <end position="1248"/>
    </location>
</feature>
<feature type="domain" description="MGA conserved" evidence="2">
    <location>
        <begin position="1028"/>
        <end position="1072"/>
    </location>
</feature>
<accession>A0AAN7V8F5</accession>
<evidence type="ECO:0000259" key="2">
    <source>
        <dbReference type="Pfam" id="PF16059"/>
    </source>
</evidence>
<protein>
    <recommendedName>
        <fullName evidence="2">MGA conserved domain-containing protein</fullName>
    </recommendedName>
</protein>
<evidence type="ECO:0000313" key="4">
    <source>
        <dbReference type="Proteomes" id="UP001329430"/>
    </source>
</evidence>
<dbReference type="InterPro" id="IPR032060">
    <property type="entry name" value="MGA_dom"/>
</dbReference>
<feature type="region of interest" description="Disordered" evidence="1">
    <location>
        <begin position="2108"/>
        <end position="2130"/>
    </location>
</feature>
<feature type="region of interest" description="Disordered" evidence="1">
    <location>
        <begin position="1235"/>
        <end position="1270"/>
    </location>
</feature>
<gene>
    <name evidence="3" type="ORF">RI129_007685</name>
</gene>
<proteinExistence type="predicted"/>
<dbReference type="Proteomes" id="UP001329430">
    <property type="component" value="Chromosome 5"/>
</dbReference>
<keyword evidence="4" id="KW-1185">Reference proteome</keyword>
<name>A0AAN7V8F5_9COLE</name>
<evidence type="ECO:0000256" key="1">
    <source>
        <dbReference type="SAM" id="MobiDB-lite"/>
    </source>
</evidence>